<keyword evidence="3" id="KW-1185">Reference proteome</keyword>
<dbReference type="InterPro" id="IPR010982">
    <property type="entry name" value="Lambda_DNA-bd_dom_sf"/>
</dbReference>
<comment type="caution">
    <text evidence="2">The sequence shown here is derived from an EMBL/GenBank/DDBJ whole genome shotgun (WGS) entry which is preliminary data.</text>
</comment>
<dbReference type="Proteomes" id="UP000247536">
    <property type="component" value="Unassembled WGS sequence"/>
</dbReference>
<sequence>MGQGELAAQAGVPVSTVETLESVSGELEDGRSEVDALRAVLEERGITFIDERVTSAAGGVGVRLSAAASTSPDTDARETIQYPEMAKDGPFGAGG</sequence>
<name>A0ABX5NW72_9HYPH</name>
<evidence type="ECO:0000313" key="3">
    <source>
        <dbReference type="Proteomes" id="UP000247536"/>
    </source>
</evidence>
<protein>
    <recommendedName>
        <fullName evidence="4">XRE family transcriptional regulator</fullName>
    </recommendedName>
</protein>
<evidence type="ECO:0008006" key="4">
    <source>
        <dbReference type="Google" id="ProtNLM"/>
    </source>
</evidence>
<proteinExistence type="predicted"/>
<organism evidence="2 3">
    <name type="scientific">Rhizobium wuzhouense</name>
    <dbReference type="NCBI Taxonomy" id="1986026"/>
    <lineage>
        <taxon>Bacteria</taxon>
        <taxon>Pseudomonadati</taxon>
        <taxon>Pseudomonadota</taxon>
        <taxon>Alphaproteobacteria</taxon>
        <taxon>Hyphomicrobiales</taxon>
        <taxon>Rhizobiaceae</taxon>
        <taxon>Rhizobium/Agrobacterium group</taxon>
        <taxon>Rhizobium</taxon>
    </lineage>
</organism>
<evidence type="ECO:0000313" key="2">
    <source>
        <dbReference type="EMBL" id="PYB77432.1"/>
    </source>
</evidence>
<dbReference type="EMBL" id="QJRY01000001">
    <property type="protein sequence ID" value="PYB77432.1"/>
    <property type="molecule type" value="Genomic_DNA"/>
</dbReference>
<gene>
    <name evidence="2" type="ORF">DMY87_03470</name>
</gene>
<dbReference type="Gene3D" id="1.10.260.40">
    <property type="entry name" value="lambda repressor-like DNA-binding domains"/>
    <property type="match status" value="1"/>
</dbReference>
<reference evidence="2 3" key="1">
    <citation type="submission" date="2018-06" db="EMBL/GenBank/DDBJ databases">
        <title>Rhizobium wuzhouense sp. nov., isolated from roots of Oryza officinalis.</title>
        <authorList>
            <person name="Yuan T."/>
        </authorList>
    </citation>
    <scope>NUCLEOTIDE SEQUENCE [LARGE SCALE GENOMIC DNA]</scope>
    <source>
        <strain evidence="2 3">W44</strain>
    </source>
</reference>
<evidence type="ECO:0000256" key="1">
    <source>
        <dbReference type="SAM" id="MobiDB-lite"/>
    </source>
</evidence>
<feature type="region of interest" description="Disordered" evidence="1">
    <location>
        <begin position="69"/>
        <end position="95"/>
    </location>
</feature>
<accession>A0ABX5NW72</accession>